<evidence type="ECO:0000256" key="2">
    <source>
        <dbReference type="ARBA" id="ARBA00022803"/>
    </source>
</evidence>
<organism evidence="5 6">
    <name type="scientific">Polytolypa hystricis (strain UAMH7299)</name>
    <dbReference type="NCBI Taxonomy" id="1447883"/>
    <lineage>
        <taxon>Eukaryota</taxon>
        <taxon>Fungi</taxon>
        <taxon>Dikarya</taxon>
        <taxon>Ascomycota</taxon>
        <taxon>Pezizomycotina</taxon>
        <taxon>Eurotiomycetes</taxon>
        <taxon>Eurotiomycetidae</taxon>
        <taxon>Onygenales</taxon>
        <taxon>Onygenales incertae sedis</taxon>
        <taxon>Polytolypa</taxon>
    </lineage>
</organism>
<dbReference type="Gene3D" id="1.25.40.10">
    <property type="entry name" value="Tetratricopeptide repeat domain"/>
    <property type="match status" value="1"/>
</dbReference>
<feature type="compositionally biased region" description="Basic and acidic residues" evidence="3">
    <location>
        <begin position="462"/>
        <end position="477"/>
    </location>
</feature>
<keyword evidence="1" id="KW-0677">Repeat</keyword>
<protein>
    <recommendedName>
        <fullName evidence="4">Tetratricopeptide SHNi-TPR domain-containing protein</fullName>
    </recommendedName>
</protein>
<dbReference type="GO" id="GO:0034080">
    <property type="term" value="P:CENP-A containing chromatin assembly"/>
    <property type="evidence" value="ECO:0007669"/>
    <property type="project" value="TreeGrafter"/>
</dbReference>
<evidence type="ECO:0000259" key="4">
    <source>
        <dbReference type="Pfam" id="PF10516"/>
    </source>
</evidence>
<dbReference type="AlphaFoldDB" id="A0A2B7XPX8"/>
<dbReference type="STRING" id="1447883.A0A2B7XPX8"/>
<feature type="region of interest" description="Disordered" evidence="3">
    <location>
        <begin position="416"/>
        <end position="477"/>
    </location>
</feature>
<accession>A0A2B7XPX8</accession>
<feature type="compositionally biased region" description="Acidic residues" evidence="3">
    <location>
        <begin position="162"/>
        <end position="189"/>
    </location>
</feature>
<dbReference type="InterPro" id="IPR011990">
    <property type="entry name" value="TPR-like_helical_dom_sf"/>
</dbReference>
<dbReference type="PANTHER" id="PTHR15081">
    <property type="entry name" value="NUCLEAR AUTOANTIGENIC SPERM PROTEIN NASP -RELATED"/>
    <property type="match status" value="1"/>
</dbReference>
<dbReference type="GO" id="GO:0006335">
    <property type="term" value="P:DNA replication-dependent chromatin assembly"/>
    <property type="evidence" value="ECO:0007669"/>
    <property type="project" value="TreeGrafter"/>
</dbReference>
<feature type="region of interest" description="Disordered" evidence="3">
    <location>
        <begin position="161"/>
        <end position="189"/>
    </location>
</feature>
<keyword evidence="6" id="KW-1185">Reference proteome</keyword>
<keyword evidence="2" id="KW-0802">TPR repeat</keyword>
<reference evidence="5 6" key="1">
    <citation type="submission" date="2017-10" db="EMBL/GenBank/DDBJ databases">
        <title>Comparative genomics in systemic dimorphic fungi from Ajellomycetaceae.</title>
        <authorList>
            <person name="Munoz J.F."/>
            <person name="Mcewen J.G."/>
            <person name="Clay O.K."/>
            <person name="Cuomo C.A."/>
        </authorList>
    </citation>
    <scope>NUCLEOTIDE SEQUENCE [LARGE SCALE GENOMIC DNA]</scope>
    <source>
        <strain evidence="5 6">UAMH7299</strain>
    </source>
</reference>
<evidence type="ECO:0000313" key="5">
    <source>
        <dbReference type="EMBL" id="PGH11226.1"/>
    </source>
</evidence>
<dbReference type="OrthoDB" id="5587616at2759"/>
<dbReference type="InterPro" id="IPR019544">
    <property type="entry name" value="Tetratricopeptide_SHNi-TPR_dom"/>
</dbReference>
<dbReference type="EMBL" id="PDNA01000135">
    <property type="protein sequence ID" value="PGH11226.1"/>
    <property type="molecule type" value="Genomic_DNA"/>
</dbReference>
<feature type="domain" description="Tetratricopeptide SHNi-TPR" evidence="4">
    <location>
        <begin position="235"/>
        <end position="270"/>
    </location>
</feature>
<gene>
    <name evidence="5" type="ORF">AJ80_07231</name>
</gene>
<name>A0A2B7XPX8_POLH7</name>
<evidence type="ECO:0000313" key="6">
    <source>
        <dbReference type="Proteomes" id="UP000224634"/>
    </source>
</evidence>
<dbReference type="GO" id="GO:0005654">
    <property type="term" value="C:nucleoplasm"/>
    <property type="evidence" value="ECO:0007669"/>
    <property type="project" value="TreeGrafter"/>
</dbReference>
<feature type="compositionally biased region" description="Basic and acidic residues" evidence="3">
    <location>
        <begin position="130"/>
        <end position="139"/>
    </location>
</feature>
<dbReference type="SUPFAM" id="SSF48452">
    <property type="entry name" value="TPR-like"/>
    <property type="match status" value="1"/>
</dbReference>
<evidence type="ECO:0000256" key="3">
    <source>
        <dbReference type="SAM" id="MobiDB-lite"/>
    </source>
</evidence>
<dbReference type="Proteomes" id="UP000224634">
    <property type="component" value="Unassembled WGS sequence"/>
</dbReference>
<proteinExistence type="predicted"/>
<dbReference type="GO" id="GO:0042393">
    <property type="term" value="F:histone binding"/>
    <property type="evidence" value="ECO:0007669"/>
    <property type="project" value="TreeGrafter"/>
</dbReference>
<dbReference type="PANTHER" id="PTHR15081:SF1">
    <property type="entry name" value="NUCLEAR AUTOANTIGENIC SPERM PROTEIN"/>
    <property type="match status" value="1"/>
</dbReference>
<feature type="region of interest" description="Disordered" evidence="3">
    <location>
        <begin position="92"/>
        <end position="123"/>
    </location>
</feature>
<dbReference type="Pfam" id="PF10516">
    <property type="entry name" value="SHNi-TPR"/>
    <property type="match status" value="1"/>
</dbReference>
<feature type="region of interest" description="Disordered" evidence="3">
    <location>
        <begin position="130"/>
        <end position="149"/>
    </location>
</feature>
<dbReference type="InterPro" id="IPR051730">
    <property type="entry name" value="NASP-like"/>
</dbReference>
<evidence type="ECO:0000256" key="1">
    <source>
        <dbReference type="ARBA" id="ARBA00022737"/>
    </source>
</evidence>
<comment type="caution">
    <text evidence="5">The sequence shown here is derived from an EMBL/GenBank/DDBJ whole genome shotgun (WGS) entry which is preliminary data.</text>
</comment>
<sequence>MSNSNHSGVTPVIQGQSDDFLRLSMQDKLDRLVSRATAKDAVKDYEAAAELYSQATELQAELNGEMSVENANLLYAYGRSLYNVAVRNSDVLGSKVPGEGPAEATKATNREESAEPLSTVPTKLVGDAVKDGEQGHEGEGPGLSGNKFENESTYFQFTGDENFLDSDDELDEQGDENEEAGEEAEQDDFADAFEVLDLARVLLLRKLERLQTENPTDGNEPVSPSPIHDAKERLADIYDLQAEISLEGERFADAVTDLRASLNLKQELFPLADPTVAECHYKLSLALEFSSVGDKQDSEPEGASHDTARVNKEMRQEAAKHMEEAIDSCRLRISQEEGKLSNTVGDEENAKITRSIADVKEIVSDMEQRLIELRKPPVSINKTGLAMDGSSAMSGPLAQLLNQSSDRRETLLEEVTKNATDLSGLVKKKKNTPTEGNEQEPPPTKASEKRQFGQALEDDGESDTHKKSKLGDTDSCK</sequence>